<dbReference type="Gene3D" id="1.10.8.60">
    <property type="match status" value="1"/>
</dbReference>
<name>A0A6B1DTX9_9CHLR</name>
<evidence type="ECO:0000256" key="4">
    <source>
        <dbReference type="SAM" id="MobiDB-lite"/>
    </source>
</evidence>
<evidence type="ECO:0000256" key="2">
    <source>
        <dbReference type="ARBA" id="ARBA00022840"/>
    </source>
</evidence>
<dbReference type="GO" id="GO:0008233">
    <property type="term" value="F:peptidase activity"/>
    <property type="evidence" value="ECO:0007669"/>
    <property type="project" value="UniProtKB-KW"/>
</dbReference>
<feature type="region of interest" description="Disordered" evidence="4">
    <location>
        <begin position="326"/>
        <end position="362"/>
    </location>
</feature>
<evidence type="ECO:0000313" key="7">
    <source>
        <dbReference type="EMBL" id="MYD90265.1"/>
    </source>
</evidence>
<accession>A0A6B1DTX9</accession>
<dbReference type="Pfam" id="PF07724">
    <property type="entry name" value="AAA_2"/>
    <property type="match status" value="1"/>
</dbReference>
<evidence type="ECO:0000256" key="3">
    <source>
        <dbReference type="ARBA" id="ARBA00023186"/>
    </source>
</evidence>
<evidence type="ECO:0000256" key="1">
    <source>
        <dbReference type="ARBA" id="ARBA00022741"/>
    </source>
</evidence>
<dbReference type="GO" id="GO:0009376">
    <property type="term" value="C:HslUV protease complex"/>
    <property type="evidence" value="ECO:0007669"/>
    <property type="project" value="TreeGrafter"/>
</dbReference>
<dbReference type="InterPro" id="IPR050052">
    <property type="entry name" value="ATP-dep_Clp_protease_ClpX"/>
</dbReference>
<dbReference type="Gene3D" id="3.40.50.300">
    <property type="entry name" value="P-loop containing nucleotide triphosphate hydrolases"/>
    <property type="match status" value="1"/>
</dbReference>
<dbReference type="PANTHER" id="PTHR48102">
    <property type="entry name" value="ATP-DEPENDENT CLP PROTEASE ATP-BINDING SUBUNIT CLPX-LIKE, MITOCHONDRIAL-RELATED"/>
    <property type="match status" value="1"/>
</dbReference>
<feature type="domain" description="AAA+ ATPase" evidence="5">
    <location>
        <begin position="168"/>
        <end position="347"/>
    </location>
</feature>
<protein>
    <submittedName>
        <fullName evidence="7">ATP-dependent Clp protease ATP-binding subunit ClpX</fullName>
    </submittedName>
</protein>
<dbReference type="EMBL" id="VXPY01000053">
    <property type="protein sequence ID" value="MYD90265.1"/>
    <property type="molecule type" value="Genomic_DNA"/>
</dbReference>
<dbReference type="GO" id="GO:0051603">
    <property type="term" value="P:proteolysis involved in protein catabolic process"/>
    <property type="evidence" value="ECO:0007669"/>
    <property type="project" value="TreeGrafter"/>
</dbReference>
<feature type="domain" description="Clp ATPase C-terminal" evidence="6">
    <location>
        <begin position="398"/>
        <end position="492"/>
    </location>
</feature>
<reference evidence="7" key="1">
    <citation type="submission" date="2019-09" db="EMBL/GenBank/DDBJ databases">
        <title>Characterisation of the sponge microbiome using genome-centric metagenomics.</title>
        <authorList>
            <person name="Engelberts J.P."/>
            <person name="Robbins S.J."/>
            <person name="De Goeij J.M."/>
            <person name="Aranda M."/>
            <person name="Bell S.C."/>
            <person name="Webster N.S."/>
        </authorList>
    </citation>
    <scope>NUCLEOTIDE SEQUENCE</scope>
    <source>
        <strain evidence="7">SB0662_bin_9</strain>
    </source>
</reference>
<keyword evidence="1" id="KW-0547">Nucleotide-binding</keyword>
<dbReference type="GO" id="GO:0005524">
    <property type="term" value="F:ATP binding"/>
    <property type="evidence" value="ECO:0007669"/>
    <property type="project" value="UniProtKB-KW"/>
</dbReference>
<dbReference type="GO" id="GO:0051301">
    <property type="term" value="P:cell division"/>
    <property type="evidence" value="ECO:0007669"/>
    <property type="project" value="TreeGrafter"/>
</dbReference>
<keyword evidence="2 7" id="KW-0067">ATP-binding</keyword>
<gene>
    <name evidence="7" type="primary">clpX</name>
    <name evidence="7" type="ORF">F4Y08_07990</name>
</gene>
<dbReference type="SMART" id="SM00382">
    <property type="entry name" value="AAA"/>
    <property type="match status" value="1"/>
</dbReference>
<comment type="caution">
    <text evidence="7">The sequence shown here is derived from an EMBL/GenBank/DDBJ whole genome shotgun (WGS) entry which is preliminary data.</text>
</comment>
<dbReference type="PANTHER" id="PTHR48102:SF7">
    <property type="entry name" value="ATP-DEPENDENT CLP PROTEASE ATP-BINDING SUBUNIT CLPX-LIKE, MITOCHONDRIAL"/>
    <property type="match status" value="1"/>
</dbReference>
<dbReference type="InterPro" id="IPR003959">
    <property type="entry name" value="ATPase_AAA_core"/>
</dbReference>
<sequence>MSHLDKDTVPCSFCGQVPADASELTESLKSGVCICRECAFAIVQADHVNQAQKGLPVKTLPAQPEPVWPPSGQGLQPVRNPVALPGSGWEPVVNAEAARQPEAQEAKAAEHLPLPSPRDIVAYLDLHVVGQREAKKALAIAVHDHYMRLNKLADTGGSAKGEPDPVLAKKNVLLLGPSGCGKTLLVKTIAHLLKVPFASVDATSLTPAGYFGEDVESMLSSLLHAADMDVGRAARGIIFIDEIDKARTKPMRWDVGGDGVQQALLKILEGATLRVSPDGSKITGKTKPIEVDTTHILFICGGVFDELTDVIAKRLGSRHRQIGFATGQGSREARNRSGRVLPIDEAEARHEAELQRTEDRNRDNGELRRQVIAEDFVKYGFMTEFMGRLPVHVSLEALDRRTLRAILTEPRNSVVRQAKWRFAQWGVDLKLTEGALDALAEKAFVSAAGARSLDAVLEALLRDLNFELPDREDVAQVVVNRSCVTRGHRPHMVPKA</sequence>
<keyword evidence="7" id="KW-0378">Hydrolase</keyword>
<dbReference type="SMART" id="SM01086">
    <property type="entry name" value="ClpB_D2-small"/>
    <property type="match status" value="1"/>
</dbReference>
<dbReference type="NCBIfam" id="NF003745">
    <property type="entry name" value="PRK05342.1"/>
    <property type="match status" value="1"/>
</dbReference>
<keyword evidence="7" id="KW-0645">Protease</keyword>
<dbReference type="InterPro" id="IPR003593">
    <property type="entry name" value="AAA+_ATPase"/>
</dbReference>
<feature type="compositionally biased region" description="Basic and acidic residues" evidence="4">
    <location>
        <begin position="346"/>
        <end position="362"/>
    </location>
</feature>
<dbReference type="Pfam" id="PF10431">
    <property type="entry name" value="ClpB_D2-small"/>
    <property type="match status" value="1"/>
</dbReference>
<dbReference type="SUPFAM" id="SSF52540">
    <property type="entry name" value="P-loop containing nucleoside triphosphate hydrolases"/>
    <property type="match status" value="1"/>
</dbReference>
<proteinExistence type="predicted"/>
<organism evidence="7">
    <name type="scientific">Caldilineaceae bacterium SB0662_bin_9</name>
    <dbReference type="NCBI Taxonomy" id="2605258"/>
    <lineage>
        <taxon>Bacteria</taxon>
        <taxon>Bacillati</taxon>
        <taxon>Chloroflexota</taxon>
        <taxon>Caldilineae</taxon>
        <taxon>Caldilineales</taxon>
        <taxon>Caldilineaceae</taxon>
    </lineage>
</organism>
<dbReference type="AlphaFoldDB" id="A0A6B1DTX9"/>
<dbReference type="InterPro" id="IPR019489">
    <property type="entry name" value="Clp_ATPase_C"/>
</dbReference>
<evidence type="ECO:0000259" key="5">
    <source>
        <dbReference type="SMART" id="SM00382"/>
    </source>
</evidence>
<dbReference type="InterPro" id="IPR027417">
    <property type="entry name" value="P-loop_NTPase"/>
</dbReference>
<keyword evidence="3" id="KW-0143">Chaperone</keyword>
<dbReference type="GO" id="GO:0016887">
    <property type="term" value="F:ATP hydrolysis activity"/>
    <property type="evidence" value="ECO:0007669"/>
    <property type="project" value="InterPro"/>
</dbReference>
<evidence type="ECO:0000259" key="6">
    <source>
        <dbReference type="SMART" id="SM01086"/>
    </source>
</evidence>